<sequence>MTCTVEKPSLSSQRRGEPELNLREWTLKASISRDTTKSRRHSASNFRTYGKDTESFRSNTNISSTASSPGYISRDEIDPSTYSFTTALKALQARSGYGWEWLSPEGVALNSKWNEAEKYICNPLSGEFPMECLSAKTLSGRSFATLKAKITMSGPLVYSSRKPVVQTKPTVKQEHHHEIHSAFGEKKVDNLTRDVGTQSTPPDVGSGSPSPASSPIRGKCESPKAFLNSKYEIETDMTKEVLELKKEEQTKDKVINKCKQGKCLPWRSLWMRKKHRENLKSLWKILFRKRNLNIKECIG</sequence>
<organism evidence="2 3">
    <name type="scientific">Coptis chinensis</name>
    <dbReference type="NCBI Taxonomy" id="261450"/>
    <lineage>
        <taxon>Eukaryota</taxon>
        <taxon>Viridiplantae</taxon>
        <taxon>Streptophyta</taxon>
        <taxon>Embryophyta</taxon>
        <taxon>Tracheophyta</taxon>
        <taxon>Spermatophyta</taxon>
        <taxon>Magnoliopsida</taxon>
        <taxon>Ranunculales</taxon>
        <taxon>Ranunculaceae</taxon>
        <taxon>Coptidoideae</taxon>
        <taxon>Coptis</taxon>
    </lineage>
</organism>
<name>A0A835LES1_9MAGN</name>
<dbReference type="Proteomes" id="UP000631114">
    <property type="component" value="Unassembled WGS sequence"/>
</dbReference>
<feature type="compositionally biased region" description="Low complexity" evidence="1">
    <location>
        <begin position="199"/>
        <end position="215"/>
    </location>
</feature>
<evidence type="ECO:0000256" key="1">
    <source>
        <dbReference type="SAM" id="MobiDB-lite"/>
    </source>
</evidence>
<accession>A0A835LES1</accession>
<dbReference type="EMBL" id="JADFTS010000008">
    <property type="protein sequence ID" value="KAF9592000.1"/>
    <property type="molecule type" value="Genomic_DNA"/>
</dbReference>
<dbReference type="PANTHER" id="PTHR36748">
    <property type="entry name" value="MENTAL RETARDATION GTPASE ACTIVATING PROTEIN"/>
    <property type="match status" value="1"/>
</dbReference>
<evidence type="ECO:0000313" key="3">
    <source>
        <dbReference type="Proteomes" id="UP000631114"/>
    </source>
</evidence>
<feature type="region of interest" description="Disordered" evidence="1">
    <location>
        <begin position="193"/>
        <end position="219"/>
    </location>
</feature>
<feature type="region of interest" description="Disordered" evidence="1">
    <location>
        <begin position="32"/>
        <end position="52"/>
    </location>
</feature>
<dbReference type="PANTHER" id="PTHR36748:SF3">
    <property type="entry name" value="MENTAL RETARDATION GTPASE ACTIVATING PROTEIN"/>
    <property type="match status" value="1"/>
</dbReference>
<comment type="caution">
    <text evidence="2">The sequence shown here is derived from an EMBL/GenBank/DDBJ whole genome shotgun (WGS) entry which is preliminary data.</text>
</comment>
<protein>
    <submittedName>
        <fullName evidence="2">Uncharacterized protein</fullName>
    </submittedName>
</protein>
<dbReference type="AlphaFoldDB" id="A0A835LES1"/>
<reference evidence="2 3" key="1">
    <citation type="submission" date="2020-10" db="EMBL/GenBank/DDBJ databases">
        <title>The Coptis chinensis genome and diversification of protoberbering-type alkaloids.</title>
        <authorList>
            <person name="Wang B."/>
            <person name="Shu S."/>
            <person name="Song C."/>
            <person name="Liu Y."/>
        </authorList>
    </citation>
    <scope>NUCLEOTIDE SEQUENCE [LARGE SCALE GENOMIC DNA]</scope>
    <source>
        <strain evidence="2">HL-2020</strain>
        <tissue evidence="2">Leaf</tissue>
    </source>
</reference>
<proteinExistence type="predicted"/>
<dbReference type="OrthoDB" id="1910697at2759"/>
<gene>
    <name evidence="2" type="ORF">IFM89_011583</name>
</gene>
<evidence type="ECO:0000313" key="2">
    <source>
        <dbReference type="EMBL" id="KAF9592000.1"/>
    </source>
</evidence>
<keyword evidence="3" id="KW-1185">Reference proteome</keyword>